<dbReference type="Pfam" id="PF01613">
    <property type="entry name" value="Flavin_Reduct"/>
    <property type="match status" value="1"/>
</dbReference>
<evidence type="ECO:0000313" key="3">
    <source>
        <dbReference type="EMBL" id="MCW7552936.1"/>
    </source>
</evidence>
<accession>A0ABT3MU71</accession>
<dbReference type="Gene3D" id="2.30.110.10">
    <property type="entry name" value="Electron Transport, Fmn-binding Protein, Chain A"/>
    <property type="match status" value="1"/>
</dbReference>
<keyword evidence="4" id="KW-1185">Reference proteome</keyword>
<name>A0ABT3MU71_9GAMM</name>
<dbReference type="EMBL" id="JAPFCC010000001">
    <property type="protein sequence ID" value="MCW7552936.1"/>
    <property type="molecule type" value="Genomic_DNA"/>
</dbReference>
<gene>
    <name evidence="3" type="ORF">NX722_09830</name>
</gene>
<dbReference type="InterPro" id="IPR050268">
    <property type="entry name" value="NADH-dep_flavin_reductase"/>
</dbReference>
<dbReference type="RefSeq" id="WP_262567838.1">
    <property type="nucleotide sequence ID" value="NZ_JAPFCC010000001.1"/>
</dbReference>
<comment type="caution">
    <text evidence="3">The sequence shown here is derived from an EMBL/GenBank/DDBJ whole genome shotgun (WGS) entry which is preliminary data.</text>
</comment>
<proteinExistence type="predicted"/>
<dbReference type="SMART" id="SM00903">
    <property type="entry name" value="Flavin_Reduct"/>
    <property type="match status" value="1"/>
</dbReference>
<dbReference type="Proteomes" id="UP001209854">
    <property type="component" value="Unassembled WGS sequence"/>
</dbReference>
<protein>
    <submittedName>
        <fullName evidence="3">Flavin reductase family protein</fullName>
    </submittedName>
</protein>
<keyword evidence="1" id="KW-0560">Oxidoreductase</keyword>
<dbReference type="PANTHER" id="PTHR30466:SF1">
    <property type="entry name" value="FMN REDUCTASE (NADH) RUTF"/>
    <property type="match status" value="1"/>
</dbReference>
<organism evidence="3 4">
    <name type="scientific">Endozoicomonas gorgoniicola</name>
    <dbReference type="NCBI Taxonomy" id="1234144"/>
    <lineage>
        <taxon>Bacteria</taxon>
        <taxon>Pseudomonadati</taxon>
        <taxon>Pseudomonadota</taxon>
        <taxon>Gammaproteobacteria</taxon>
        <taxon>Oceanospirillales</taxon>
        <taxon>Endozoicomonadaceae</taxon>
        <taxon>Endozoicomonas</taxon>
    </lineage>
</organism>
<evidence type="ECO:0000256" key="1">
    <source>
        <dbReference type="ARBA" id="ARBA00023002"/>
    </source>
</evidence>
<dbReference type="InterPro" id="IPR002563">
    <property type="entry name" value="Flavin_Rdtase-like_dom"/>
</dbReference>
<feature type="domain" description="Flavin reductase like" evidence="2">
    <location>
        <begin position="11"/>
        <end position="158"/>
    </location>
</feature>
<dbReference type="PANTHER" id="PTHR30466">
    <property type="entry name" value="FLAVIN REDUCTASE"/>
    <property type="match status" value="1"/>
</dbReference>
<dbReference type="InterPro" id="IPR012349">
    <property type="entry name" value="Split_barrel_FMN-bd"/>
</dbReference>
<sequence length="165" mass="17638">MISEDLYKQALGSFPAGVTVVTAYNEDGTVTGLTASAFSALSMDPALVLVCPNYSSDTYPILSKGKRFAINILSAEQTGPAFAFAKKGEAKADAIKDIPIRKGETGVPVIEGAVSTLECILWNEYEGGDHAILIGQVKHIQLNEQNTPMVYCRGKITAWEKPATV</sequence>
<evidence type="ECO:0000259" key="2">
    <source>
        <dbReference type="SMART" id="SM00903"/>
    </source>
</evidence>
<dbReference type="SUPFAM" id="SSF50475">
    <property type="entry name" value="FMN-binding split barrel"/>
    <property type="match status" value="1"/>
</dbReference>
<evidence type="ECO:0000313" key="4">
    <source>
        <dbReference type="Proteomes" id="UP001209854"/>
    </source>
</evidence>
<reference evidence="3 4" key="1">
    <citation type="submission" date="2022-10" db="EMBL/GenBank/DDBJ databases">
        <title>High-quality genome sequences of two octocoral-associated bacteria, Endozoicomonas euniceicola EF212 and Endozoicomonas gorgoniicola PS125.</title>
        <authorList>
            <person name="Chiou Y.-J."/>
            <person name="Chen Y.-H."/>
        </authorList>
    </citation>
    <scope>NUCLEOTIDE SEQUENCE [LARGE SCALE GENOMIC DNA]</scope>
    <source>
        <strain evidence="3 4">PS125</strain>
    </source>
</reference>